<dbReference type="AlphaFoldDB" id="A0A372FQH8"/>
<dbReference type="EMBL" id="QVFU01000111">
    <property type="protein sequence ID" value="RFS40478.1"/>
    <property type="molecule type" value="Genomic_DNA"/>
</dbReference>
<evidence type="ECO:0000313" key="2">
    <source>
        <dbReference type="Proteomes" id="UP000262621"/>
    </source>
</evidence>
<keyword evidence="2" id="KW-1185">Reference proteome</keyword>
<evidence type="ECO:0000313" key="1">
    <source>
        <dbReference type="EMBL" id="RFS40478.1"/>
    </source>
</evidence>
<sequence>MRREWRDGRHDLFGFTADRHMADRAVARDRGFWRVGPVRPAAVYVVAANASAVVGHPVSGCCDSSCPDSPERGEVR</sequence>
<proteinExistence type="predicted"/>
<comment type="caution">
    <text evidence="1">The sequence shown here is derived from an EMBL/GenBank/DDBJ whole genome shotgun (WGS) entry which is preliminary data.</text>
</comment>
<gene>
    <name evidence="1" type="ORF">D0Q02_30580</name>
</gene>
<organism evidence="1 2">
    <name type="scientific">Micromonospora craniellae</name>
    <dbReference type="NCBI Taxonomy" id="2294034"/>
    <lineage>
        <taxon>Bacteria</taxon>
        <taxon>Bacillati</taxon>
        <taxon>Actinomycetota</taxon>
        <taxon>Actinomycetes</taxon>
        <taxon>Micromonosporales</taxon>
        <taxon>Micromonosporaceae</taxon>
        <taxon>Micromonospora</taxon>
    </lineage>
</organism>
<dbReference type="Proteomes" id="UP000262621">
    <property type="component" value="Unassembled WGS sequence"/>
</dbReference>
<accession>A0A372FQH8</accession>
<reference evidence="1 2" key="1">
    <citation type="submission" date="2018-08" db="EMBL/GenBank/DDBJ databases">
        <title>Verrucosispora craniellae sp. nov., isolated from a marine sponge in the South China Sea.</title>
        <authorList>
            <person name="Li L."/>
            <person name="Lin H.W."/>
        </authorList>
    </citation>
    <scope>NUCLEOTIDE SEQUENCE [LARGE SCALE GENOMIC DNA]</scope>
    <source>
        <strain evidence="1 2">LHW63014</strain>
    </source>
</reference>
<protein>
    <submittedName>
        <fullName evidence="1">Uncharacterized protein</fullName>
    </submittedName>
</protein>
<name>A0A372FQH8_9ACTN</name>